<feature type="compositionally biased region" description="Polar residues" evidence="2">
    <location>
        <begin position="351"/>
        <end position="366"/>
    </location>
</feature>
<evidence type="ECO:0000313" key="4">
    <source>
        <dbReference type="Proteomes" id="UP000799302"/>
    </source>
</evidence>
<feature type="coiled-coil region" evidence="1">
    <location>
        <begin position="249"/>
        <end position="276"/>
    </location>
</feature>
<keyword evidence="4" id="KW-1185">Reference proteome</keyword>
<evidence type="ECO:0000256" key="2">
    <source>
        <dbReference type="SAM" id="MobiDB-lite"/>
    </source>
</evidence>
<dbReference type="Proteomes" id="UP000799302">
    <property type="component" value="Unassembled WGS sequence"/>
</dbReference>
<accession>A0A6A6TT30</accession>
<name>A0A6A6TT30_9PEZI</name>
<evidence type="ECO:0000256" key="1">
    <source>
        <dbReference type="SAM" id="Coils"/>
    </source>
</evidence>
<reference evidence="3" key="1">
    <citation type="journal article" date="2020" name="Stud. Mycol.">
        <title>101 Dothideomycetes genomes: a test case for predicting lifestyles and emergence of pathogens.</title>
        <authorList>
            <person name="Haridas S."/>
            <person name="Albert R."/>
            <person name="Binder M."/>
            <person name="Bloem J."/>
            <person name="Labutti K."/>
            <person name="Salamov A."/>
            <person name="Andreopoulos B."/>
            <person name="Baker S."/>
            <person name="Barry K."/>
            <person name="Bills G."/>
            <person name="Bluhm B."/>
            <person name="Cannon C."/>
            <person name="Castanera R."/>
            <person name="Culley D."/>
            <person name="Daum C."/>
            <person name="Ezra D."/>
            <person name="Gonzalez J."/>
            <person name="Henrissat B."/>
            <person name="Kuo A."/>
            <person name="Liang C."/>
            <person name="Lipzen A."/>
            <person name="Lutzoni F."/>
            <person name="Magnuson J."/>
            <person name="Mondo S."/>
            <person name="Nolan M."/>
            <person name="Ohm R."/>
            <person name="Pangilinan J."/>
            <person name="Park H.-J."/>
            <person name="Ramirez L."/>
            <person name="Alfaro M."/>
            <person name="Sun H."/>
            <person name="Tritt A."/>
            <person name="Yoshinaga Y."/>
            <person name="Zwiers L.-H."/>
            <person name="Turgeon B."/>
            <person name="Goodwin S."/>
            <person name="Spatafora J."/>
            <person name="Crous P."/>
            <person name="Grigoriev I."/>
        </authorList>
    </citation>
    <scope>NUCLEOTIDE SEQUENCE</scope>
    <source>
        <strain evidence="3">CBS 115976</strain>
    </source>
</reference>
<gene>
    <name evidence="3" type="ORF">BT63DRAFT_129491</name>
</gene>
<sequence length="508" mass="55604">MMNIQDYQARERLLAALKEREIPLGADDISWAFASPKTRDEMIVWVKEYLHDETLLSADEMQIYQELSHQNGPPSSDQLILNDAQLKAAISSLQTSTDLIEKHAETLEAQREALHALQRQTLERRSAAEADSPGSKRTLAGSLDFTVEDLVNSIEEEFSIATKQSAKAVSSLTSQISERLGADDQILAALSKLAPRTMPLSKEAVTVPTVDGWSRALASLREQDTKARIDTLINEAICDYMEEPGAANISDEDTNLEDLEAEVESLRSEIGSVMELVVGSDYRQPLVKAIRTNQKHSQSSQHEWLEYVLATLEHMVNQLEVISACSVDLRNHNSVLSEISSTFAELFEPNATSGSEKSASPLSKMQSARPGLASRADSKSASSNINLAEQVFRRFAIPGRVGAPALETATVASKARLHEQYASAATSTADVVNKAIDEQKKALQSALKQLYASTTYSSVQLLPEDVERDVQGLDDAINETVAALSSAENGNHDAVRRSIEKLKGRLQS</sequence>
<proteinExistence type="predicted"/>
<keyword evidence="1" id="KW-0175">Coiled coil</keyword>
<feature type="region of interest" description="Disordered" evidence="2">
    <location>
        <begin position="351"/>
        <end position="379"/>
    </location>
</feature>
<protein>
    <recommendedName>
        <fullName evidence="5">HAUS augmin-like complex subunit 3 N-terminal domain-containing protein</fullName>
    </recommendedName>
</protein>
<dbReference type="OrthoDB" id="5314201at2759"/>
<dbReference type="AlphaFoldDB" id="A0A6A6TT30"/>
<evidence type="ECO:0008006" key="5">
    <source>
        <dbReference type="Google" id="ProtNLM"/>
    </source>
</evidence>
<dbReference type="EMBL" id="MU004247">
    <property type="protein sequence ID" value="KAF2663219.1"/>
    <property type="molecule type" value="Genomic_DNA"/>
</dbReference>
<organism evidence="3 4">
    <name type="scientific">Microthyrium microscopicum</name>
    <dbReference type="NCBI Taxonomy" id="703497"/>
    <lineage>
        <taxon>Eukaryota</taxon>
        <taxon>Fungi</taxon>
        <taxon>Dikarya</taxon>
        <taxon>Ascomycota</taxon>
        <taxon>Pezizomycotina</taxon>
        <taxon>Dothideomycetes</taxon>
        <taxon>Dothideomycetes incertae sedis</taxon>
        <taxon>Microthyriales</taxon>
        <taxon>Microthyriaceae</taxon>
        <taxon>Microthyrium</taxon>
    </lineage>
</organism>
<evidence type="ECO:0000313" key="3">
    <source>
        <dbReference type="EMBL" id="KAF2663219.1"/>
    </source>
</evidence>